<protein>
    <submittedName>
        <fullName evidence="1">Nucleotidyltransferase domain-containing protein</fullName>
    </submittedName>
</protein>
<sequence>MKTYQIYEPIQELNLQDLPKSRFRRHDLFEEAEKAVEPMVEELWSRGLYVDFSPIILDVEEAKRHRPLYLDMVMDAVIVFDKGDFFKKILDEIATRLRELGAERKRLGKLWYWVLKKEYKPEEVIEI</sequence>
<comment type="caution">
    <text evidence="1">The sequence shown here is derived from an EMBL/GenBank/DDBJ whole genome shotgun (WGS) entry which is preliminary data.</text>
</comment>
<dbReference type="InterPro" id="IPR043519">
    <property type="entry name" value="NT_sf"/>
</dbReference>
<evidence type="ECO:0000313" key="1">
    <source>
        <dbReference type="EMBL" id="HEM68072.1"/>
    </source>
</evidence>
<accession>A0A7J2U783</accession>
<reference evidence="1" key="1">
    <citation type="journal article" date="2020" name="mSystems">
        <title>Genome- and Community-Level Interaction Insights into Carbon Utilization and Element Cycling Functions of Hydrothermarchaeota in Hydrothermal Sediment.</title>
        <authorList>
            <person name="Zhou Z."/>
            <person name="Liu Y."/>
            <person name="Xu W."/>
            <person name="Pan J."/>
            <person name="Luo Z.H."/>
            <person name="Li M."/>
        </authorList>
    </citation>
    <scope>NUCLEOTIDE SEQUENCE [LARGE SCALE GENOMIC DNA]</scope>
    <source>
        <strain evidence="1">SpSt-125</strain>
    </source>
</reference>
<organism evidence="1">
    <name type="scientific">Ignisphaera aggregans</name>
    <dbReference type="NCBI Taxonomy" id="334771"/>
    <lineage>
        <taxon>Archaea</taxon>
        <taxon>Thermoproteota</taxon>
        <taxon>Thermoprotei</taxon>
        <taxon>Desulfurococcales</taxon>
        <taxon>Desulfurococcaceae</taxon>
        <taxon>Ignisphaera</taxon>
    </lineage>
</organism>
<dbReference type="EMBL" id="DSEU01000078">
    <property type="protein sequence ID" value="HEM68072.1"/>
    <property type="molecule type" value="Genomic_DNA"/>
</dbReference>
<gene>
    <name evidence="1" type="ORF">ENO26_11040</name>
</gene>
<dbReference type="Gene3D" id="3.30.460.10">
    <property type="entry name" value="Beta Polymerase, domain 2"/>
    <property type="match status" value="1"/>
</dbReference>
<keyword evidence="1" id="KW-0808">Transferase</keyword>
<dbReference type="AlphaFoldDB" id="A0A7J2U783"/>
<proteinExistence type="predicted"/>
<dbReference type="GO" id="GO:0016740">
    <property type="term" value="F:transferase activity"/>
    <property type="evidence" value="ECO:0007669"/>
    <property type="project" value="UniProtKB-KW"/>
</dbReference>
<name>A0A7J2U783_9CREN</name>